<dbReference type="Proteomes" id="UP000002408">
    <property type="component" value="Chromosome"/>
</dbReference>
<dbReference type="EMBL" id="CP000780">
    <property type="protein sequence ID" value="ABS54530.1"/>
    <property type="molecule type" value="Genomic_DNA"/>
</dbReference>
<dbReference type="OrthoDB" id="282430at2157"/>
<dbReference type="KEGG" id="mbn:Mboo_0006"/>
<gene>
    <name evidence="2" type="ordered locus">Mboo_0006</name>
</gene>
<evidence type="ECO:0000256" key="1">
    <source>
        <dbReference type="SAM" id="Phobius"/>
    </source>
</evidence>
<feature type="transmembrane region" description="Helical" evidence="1">
    <location>
        <begin position="171"/>
        <end position="188"/>
    </location>
</feature>
<dbReference type="RefSeq" id="WP_011991018.1">
    <property type="nucleotide sequence ID" value="NC_009712.1"/>
</dbReference>
<dbReference type="AlphaFoldDB" id="A7I469"/>
<dbReference type="STRING" id="456442.Mboo_0006"/>
<evidence type="ECO:0000313" key="2">
    <source>
        <dbReference type="EMBL" id="ABS54530.1"/>
    </source>
</evidence>
<dbReference type="GeneID" id="5412089"/>
<sequence length="191" mass="21245" precursor="true">MLPSLPLGILVAAGSPDAEGVTTEINLNRSGINTIDLPRENAQVECGGALRVRFRNRGAPIHITATTSNAGMFTDFFHENMYVIDEVVLGIPLRKECAPGFFDIEIIAGYGAMKATMRVEVMVRPSREEEQREKEPPIQPEAHGRPHLLMVAMAIGLILYCAWYYTKIEVLNLGAFIALIVGILYVWYRQI</sequence>
<feature type="transmembrane region" description="Helical" evidence="1">
    <location>
        <begin position="148"/>
        <end position="165"/>
    </location>
</feature>
<keyword evidence="3" id="KW-1185">Reference proteome</keyword>
<accession>A7I469</accession>
<keyword evidence="1" id="KW-0472">Membrane</keyword>
<proteinExistence type="predicted"/>
<name>A7I469_METB6</name>
<dbReference type="eggNOG" id="arCOG03366">
    <property type="taxonomic scope" value="Archaea"/>
</dbReference>
<reference evidence="3" key="1">
    <citation type="journal article" date="2015" name="Microbiology">
        <title>Genome of Methanoregula boonei 6A8 reveals adaptations to oligotrophic peatland environments.</title>
        <authorList>
            <person name="Braeuer S."/>
            <person name="Cadillo-Quiroz H."/>
            <person name="Kyrpides N."/>
            <person name="Woyke T."/>
            <person name="Goodwin L."/>
            <person name="Detter C."/>
            <person name="Podell S."/>
            <person name="Yavitt J.B."/>
            <person name="Zinder S.H."/>
        </authorList>
    </citation>
    <scope>NUCLEOTIDE SEQUENCE [LARGE SCALE GENOMIC DNA]</scope>
    <source>
        <strain evidence="3">DSM 21154 / JCM 14090 / 6A8</strain>
    </source>
</reference>
<keyword evidence="1" id="KW-1133">Transmembrane helix</keyword>
<evidence type="ECO:0000313" key="3">
    <source>
        <dbReference type="Proteomes" id="UP000002408"/>
    </source>
</evidence>
<protein>
    <submittedName>
        <fullName evidence="2">Uncharacterized protein</fullName>
    </submittedName>
</protein>
<keyword evidence="1" id="KW-0812">Transmembrane</keyword>
<dbReference type="HOGENOM" id="CLU_1536682_0_0_2"/>
<organism evidence="2 3">
    <name type="scientific">Methanoregula boonei (strain DSM 21154 / JCM 14090 / 6A8)</name>
    <dbReference type="NCBI Taxonomy" id="456442"/>
    <lineage>
        <taxon>Archaea</taxon>
        <taxon>Methanobacteriati</taxon>
        <taxon>Methanobacteriota</taxon>
        <taxon>Stenosarchaea group</taxon>
        <taxon>Methanomicrobia</taxon>
        <taxon>Methanomicrobiales</taxon>
        <taxon>Methanoregulaceae</taxon>
        <taxon>Methanoregula</taxon>
    </lineage>
</organism>
<dbReference type="InterPro" id="IPR055946">
    <property type="entry name" value="DUF7524"/>
</dbReference>
<dbReference type="Pfam" id="PF24368">
    <property type="entry name" value="DUF7524"/>
    <property type="match status" value="1"/>
</dbReference>